<evidence type="ECO:0000256" key="4">
    <source>
        <dbReference type="ARBA" id="ARBA00022833"/>
    </source>
</evidence>
<accession>A0ABR1JX31</accession>
<comment type="caution">
    <text evidence="8">The sequence shown here is derived from an EMBL/GenBank/DDBJ whole genome shotgun (WGS) entry which is preliminary data.</text>
</comment>
<keyword evidence="9" id="KW-1185">Reference proteome</keyword>
<evidence type="ECO:0000313" key="8">
    <source>
        <dbReference type="EMBL" id="KAK7468645.1"/>
    </source>
</evidence>
<feature type="region of interest" description="Disordered" evidence="6">
    <location>
        <begin position="1"/>
        <end position="23"/>
    </location>
</feature>
<evidence type="ECO:0000256" key="3">
    <source>
        <dbReference type="ARBA" id="ARBA00022771"/>
    </source>
</evidence>
<dbReference type="InterPro" id="IPR000571">
    <property type="entry name" value="Znf_CCCH"/>
</dbReference>
<sequence>MTIPNGSLKSGSPAGPNTQSLIPLNQSDSNVYARLLLPKGHGYPLWIPETDTNLPLEYRRNGVKIGDVGIVTDDGGFDYLFNICLPANDPVNKGRVPRDFQPLDASLDIRNNPTRFKPGADISSSFIKKSRAGETQESSTFTFTPSCEEGAVLVLPEGGSRSDLRNQGEFRRYAAQNAASWYQFVNANLGWDISNGTMYLVTGCDKTSSWGNAVFSNVSGASDVTMEFGPKPSTDPTKSAQYIWTKDGSASVRYGPDEAESDEGRQANQCIFLRGFRICVSPGIFADSFRKPNGNEVSTHVVRKPQAYHPSVIVNEFIFNKTSGVDVILAHDEQWPSLLNENDTIVPENEELIRRTFSKFNLVIDNGVAHLEPTSNQFDEQSGDVDQAQGKPKLAITTKNEANGTSNHQVKLPSKNALSPRSSSLGMSAAELLRLQQTAPIPSPTSYRQMASNDLVAKSPLRSRAINNPTNPSALSPTVRFAETYGGSSKDSSVASSPQLDARARIISPQNLIQAAAGNPSPDGYTRVVPTVAPGLANGGFEGQDGYGQDLGSTLVMAHHRLQPQYLGPYYIVSPQVDGGFQSPATSSSVASQDTRYSNNRNPGLYKTEVCRSWEEKGWCRYGTKCQFAHGHEDLRDAVRHPKYKTEICRTFWATGSCPYGNRCCFIHTEVPGQPEVAVDGIKPATTNLNGHANEVEKEPASLLTRLDRLAIRAQDLATGVDSPSSAGGNTSALSGPRKGSLRIDTSGLDGPSVQNKSAFPSFARNRDNLPPSNMLKSPAAVTAGVVWDDPGRRVVR</sequence>
<dbReference type="PROSITE" id="PS50103">
    <property type="entry name" value="ZF_C3H1"/>
    <property type="match status" value="2"/>
</dbReference>
<feature type="zinc finger region" description="C3H1-type" evidence="5">
    <location>
        <begin position="643"/>
        <end position="671"/>
    </location>
</feature>
<proteinExistence type="predicted"/>
<organism evidence="8 9">
    <name type="scientific">Marasmiellus scandens</name>
    <dbReference type="NCBI Taxonomy" id="2682957"/>
    <lineage>
        <taxon>Eukaryota</taxon>
        <taxon>Fungi</taxon>
        <taxon>Dikarya</taxon>
        <taxon>Basidiomycota</taxon>
        <taxon>Agaricomycotina</taxon>
        <taxon>Agaricomycetes</taxon>
        <taxon>Agaricomycetidae</taxon>
        <taxon>Agaricales</taxon>
        <taxon>Marasmiineae</taxon>
        <taxon>Omphalotaceae</taxon>
        <taxon>Marasmiellus</taxon>
    </lineage>
</organism>
<feature type="compositionally biased region" description="Polar residues" evidence="6">
    <location>
        <begin position="722"/>
        <end position="734"/>
    </location>
</feature>
<protein>
    <recommendedName>
        <fullName evidence="7">C3H1-type domain-containing protein</fullName>
    </recommendedName>
</protein>
<feature type="region of interest" description="Disordered" evidence="6">
    <location>
        <begin position="400"/>
        <end position="423"/>
    </location>
</feature>
<keyword evidence="1 5" id="KW-0479">Metal-binding</keyword>
<dbReference type="Pfam" id="PF00642">
    <property type="entry name" value="zf-CCCH"/>
    <property type="match status" value="2"/>
</dbReference>
<evidence type="ECO:0000256" key="2">
    <source>
        <dbReference type="ARBA" id="ARBA00022737"/>
    </source>
</evidence>
<keyword evidence="2" id="KW-0677">Repeat</keyword>
<feature type="domain" description="C3H1-type" evidence="7">
    <location>
        <begin position="605"/>
        <end position="633"/>
    </location>
</feature>
<evidence type="ECO:0000259" key="7">
    <source>
        <dbReference type="PROSITE" id="PS50103"/>
    </source>
</evidence>
<dbReference type="InterPro" id="IPR036855">
    <property type="entry name" value="Znf_CCCH_sf"/>
</dbReference>
<evidence type="ECO:0000313" key="9">
    <source>
        <dbReference type="Proteomes" id="UP001498398"/>
    </source>
</evidence>
<gene>
    <name evidence="8" type="ORF">VKT23_003149</name>
</gene>
<dbReference type="PANTHER" id="PTHR12547">
    <property type="entry name" value="CCCH ZINC FINGER/TIS11-RELATED"/>
    <property type="match status" value="1"/>
</dbReference>
<dbReference type="SUPFAM" id="SSF90229">
    <property type="entry name" value="CCCH zinc finger"/>
    <property type="match status" value="2"/>
</dbReference>
<keyword evidence="3 5" id="KW-0863">Zinc-finger</keyword>
<feature type="zinc finger region" description="C3H1-type" evidence="5">
    <location>
        <begin position="605"/>
        <end position="633"/>
    </location>
</feature>
<keyword evidence="4 5" id="KW-0862">Zinc</keyword>
<name>A0ABR1JX31_9AGAR</name>
<evidence type="ECO:0000256" key="5">
    <source>
        <dbReference type="PROSITE-ProRule" id="PRU00723"/>
    </source>
</evidence>
<dbReference type="Gene3D" id="4.10.1000.10">
    <property type="entry name" value="Zinc finger, CCCH-type"/>
    <property type="match status" value="2"/>
</dbReference>
<dbReference type="PANTHER" id="PTHR12547:SF18">
    <property type="entry name" value="PROTEIN TIS11"/>
    <property type="match status" value="1"/>
</dbReference>
<dbReference type="InterPro" id="IPR045877">
    <property type="entry name" value="ZFP36-like"/>
</dbReference>
<dbReference type="SMART" id="SM00356">
    <property type="entry name" value="ZnF_C3H1"/>
    <property type="match status" value="2"/>
</dbReference>
<feature type="compositionally biased region" description="Polar residues" evidence="6">
    <location>
        <begin position="400"/>
        <end position="409"/>
    </location>
</feature>
<feature type="domain" description="C3H1-type" evidence="7">
    <location>
        <begin position="643"/>
        <end position="671"/>
    </location>
</feature>
<evidence type="ECO:0000256" key="1">
    <source>
        <dbReference type="ARBA" id="ARBA00022723"/>
    </source>
</evidence>
<feature type="region of interest" description="Disordered" evidence="6">
    <location>
        <begin position="719"/>
        <end position="777"/>
    </location>
</feature>
<evidence type="ECO:0000256" key="6">
    <source>
        <dbReference type="SAM" id="MobiDB-lite"/>
    </source>
</evidence>
<dbReference type="EMBL" id="JBANRG010000003">
    <property type="protein sequence ID" value="KAK7468645.1"/>
    <property type="molecule type" value="Genomic_DNA"/>
</dbReference>
<reference evidence="8 9" key="1">
    <citation type="submission" date="2024-01" db="EMBL/GenBank/DDBJ databases">
        <title>A draft genome for the cacao thread blight pathogen Marasmiellus scandens.</title>
        <authorList>
            <person name="Baruah I.K."/>
            <person name="Leung J."/>
            <person name="Bukari Y."/>
            <person name="Amoako-Attah I."/>
            <person name="Meinhardt L.W."/>
            <person name="Bailey B.A."/>
            <person name="Cohen S.P."/>
        </authorList>
    </citation>
    <scope>NUCLEOTIDE SEQUENCE [LARGE SCALE GENOMIC DNA]</scope>
    <source>
        <strain evidence="8 9">GH-19</strain>
    </source>
</reference>
<dbReference type="Proteomes" id="UP001498398">
    <property type="component" value="Unassembled WGS sequence"/>
</dbReference>